<dbReference type="InterPro" id="IPR011013">
    <property type="entry name" value="Gal_mutarotase_sf_dom"/>
</dbReference>
<dbReference type="InterPro" id="IPR018052">
    <property type="entry name" value="Ald1_epimerase_CS"/>
</dbReference>
<dbReference type="EMBL" id="JBHTJN010000004">
    <property type="protein sequence ID" value="MFD0965730.1"/>
    <property type="molecule type" value="Genomic_DNA"/>
</dbReference>
<dbReference type="Pfam" id="PF01263">
    <property type="entry name" value="Aldose_epim"/>
    <property type="match status" value="1"/>
</dbReference>
<dbReference type="PIRSF" id="PIRSF005096">
    <property type="entry name" value="GALM"/>
    <property type="match status" value="1"/>
</dbReference>
<comment type="caution">
    <text evidence="9">The sequence shown here is derived from an EMBL/GenBank/DDBJ whole genome shotgun (WGS) entry which is preliminary data.</text>
</comment>
<evidence type="ECO:0000256" key="3">
    <source>
        <dbReference type="ARBA" id="ARBA00006206"/>
    </source>
</evidence>
<dbReference type="InterPro" id="IPR013458">
    <property type="entry name" value="Ald_epimerase_bac"/>
</dbReference>
<evidence type="ECO:0000256" key="8">
    <source>
        <dbReference type="PIRNR" id="PIRNR005096"/>
    </source>
</evidence>
<evidence type="ECO:0000313" key="10">
    <source>
        <dbReference type="Proteomes" id="UP001596996"/>
    </source>
</evidence>
<evidence type="ECO:0000256" key="4">
    <source>
        <dbReference type="ARBA" id="ARBA00013185"/>
    </source>
</evidence>
<evidence type="ECO:0000256" key="7">
    <source>
        <dbReference type="ARBA" id="ARBA00023277"/>
    </source>
</evidence>
<dbReference type="PANTHER" id="PTHR10091:SF0">
    <property type="entry name" value="GALACTOSE MUTAROTASE"/>
    <property type="match status" value="1"/>
</dbReference>
<dbReference type="SUPFAM" id="SSF74650">
    <property type="entry name" value="Galactose mutarotase-like"/>
    <property type="match status" value="1"/>
</dbReference>
<keyword evidence="7 8" id="KW-0119">Carbohydrate metabolism</keyword>
<dbReference type="RefSeq" id="WP_380818836.1">
    <property type="nucleotide sequence ID" value="NZ_JBHTJN010000004.1"/>
</dbReference>
<dbReference type="Gene3D" id="2.70.98.10">
    <property type="match status" value="1"/>
</dbReference>
<dbReference type="InterPro" id="IPR047215">
    <property type="entry name" value="Galactose_mutarotase-like"/>
</dbReference>
<comment type="catalytic activity">
    <reaction evidence="1 8">
        <text>alpha-D-glucose = beta-D-glucose</text>
        <dbReference type="Rhea" id="RHEA:10264"/>
        <dbReference type="ChEBI" id="CHEBI:15903"/>
        <dbReference type="ChEBI" id="CHEBI:17925"/>
        <dbReference type="EC" id="5.1.3.3"/>
    </reaction>
</comment>
<dbReference type="InterPro" id="IPR015443">
    <property type="entry name" value="Aldose_1-epimerase"/>
</dbReference>
<name>A0ABW3I7T4_9PAST</name>
<dbReference type="PROSITE" id="PS00545">
    <property type="entry name" value="ALDOSE_1_EPIMERASE"/>
    <property type="match status" value="1"/>
</dbReference>
<evidence type="ECO:0000256" key="6">
    <source>
        <dbReference type="ARBA" id="ARBA00023235"/>
    </source>
</evidence>
<proteinExistence type="inferred from homology"/>
<reference evidence="10" key="1">
    <citation type="journal article" date="2019" name="Int. J. Syst. Evol. Microbiol.">
        <title>The Global Catalogue of Microorganisms (GCM) 10K type strain sequencing project: providing services to taxonomists for standard genome sequencing and annotation.</title>
        <authorList>
            <consortium name="The Broad Institute Genomics Platform"/>
            <consortium name="The Broad Institute Genome Sequencing Center for Infectious Disease"/>
            <person name="Wu L."/>
            <person name="Ma J."/>
        </authorList>
    </citation>
    <scope>NUCLEOTIDE SEQUENCE [LARGE SCALE GENOMIC DNA]</scope>
    <source>
        <strain evidence="10">CCUG 61707</strain>
    </source>
</reference>
<dbReference type="GO" id="GO:0004034">
    <property type="term" value="F:aldose 1-epimerase activity"/>
    <property type="evidence" value="ECO:0007669"/>
    <property type="project" value="UniProtKB-EC"/>
</dbReference>
<evidence type="ECO:0000256" key="5">
    <source>
        <dbReference type="ARBA" id="ARBA00014165"/>
    </source>
</evidence>
<dbReference type="PANTHER" id="PTHR10091">
    <property type="entry name" value="ALDOSE-1-EPIMERASE"/>
    <property type="match status" value="1"/>
</dbReference>
<accession>A0ABW3I7T4</accession>
<protein>
    <recommendedName>
        <fullName evidence="5 8">Aldose 1-epimerase</fullName>
        <ecNumber evidence="4 8">5.1.3.3</ecNumber>
    </recommendedName>
</protein>
<dbReference type="CDD" id="cd09019">
    <property type="entry name" value="galactose_mutarotase_like"/>
    <property type="match status" value="1"/>
</dbReference>
<comment type="pathway">
    <text evidence="2 8">Carbohydrate metabolism; hexose metabolism.</text>
</comment>
<keyword evidence="6 8" id="KW-0413">Isomerase</keyword>
<dbReference type="Proteomes" id="UP001596996">
    <property type="component" value="Unassembled WGS sequence"/>
</dbReference>
<dbReference type="InterPro" id="IPR014718">
    <property type="entry name" value="GH-type_carb-bd"/>
</dbReference>
<dbReference type="NCBIfam" id="TIGR02636">
    <property type="entry name" value="galM_Leloir"/>
    <property type="match status" value="1"/>
</dbReference>
<evidence type="ECO:0000313" key="9">
    <source>
        <dbReference type="EMBL" id="MFD0965730.1"/>
    </source>
</evidence>
<dbReference type="InterPro" id="IPR008183">
    <property type="entry name" value="Aldose_1/G6P_1-epimerase"/>
</dbReference>
<evidence type="ECO:0000256" key="1">
    <source>
        <dbReference type="ARBA" id="ARBA00001614"/>
    </source>
</evidence>
<sequence length="342" mass="38594">MLRIHSQGIAPDGKPFRCFDITNNRGMTISIMDWGATWVSCRVPVEQQLREVLLGCRIEDYPKQTVYLGATIGRYANRIANARFRLQGKTVCLVANQGKHQLHGGKGFDKRRWNVEKCGDNFVTFSLFSADGDQGFIGNLQVQATYQLTEDNAVLIRFNGITDQNGPLNLTNHAYFNLDNAEIGTDVRQHYLQIKADYFLPVDQHGIPNNILSSVKNTSFDFESTKQIARDFMQGEQCSTKGYDHAFLLHKNSSNQPCATLYSADKKLTMKVSTSQPALQVYTGNYLAGTPNRWGSTYNNYAGIALETESLPDTPNHLEWHKFGGMAKADSVYSQWTEYRFE</sequence>
<keyword evidence="10" id="KW-1185">Reference proteome</keyword>
<dbReference type="EC" id="5.1.3.3" evidence="4 8"/>
<comment type="similarity">
    <text evidence="3 8">Belongs to the aldose epimerase family.</text>
</comment>
<evidence type="ECO:0000256" key="2">
    <source>
        <dbReference type="ARBA" id="ARBA00005028"/>
    </source>
</evidence>
<organism evidence="9 10">
    <name type="scientific">Seminibacterium arietis</name>
    <dbReference type="NCBI Taxonomy" id="1173502"/>
    <lineage>
        <taxon>Bacteria</taxon>
        <taxon>Pseudomonadati</taxon>
        <taxon>Pseudomonadota</taxon>
        <taxon>Gammaproteobacteria</taxon>
        <taxon>Pasteurellales</taxon>
        <taxon>Pasteurellaceae</taxon>
        <taxon>Seminibacterium</taxon>
    </lineage>
</organism>
<dbReference type="NCBIfam" id="NF008277">
    <property type="entry name" value="PRK11055.1"/>
    <property type="match status" value="1"/>
</dbReference>
<gene>
    <name evidence="9" type="primary">galM</name>
    <name evidence="9" type="ORF">ACFQ02_02495</name>
</gene>